<dbReference type="AlphaFoldDB" id="A0A1S2LA06"/>
<dbReference type="EMBL" id="MLQQ01000047">
    <property type="protein sequence ID" value="OIJ09154.1"/>
    <property type="molecule type" value="Genomic_DNA"/>
</dbReference>
<name>A0A1S2LA06_9BACI</name>
<dbReference type="PROSITE" id="PS51257">
    <property type="entry name" value="PROKAR_LIPOPROTEIN"/>
    <property type="match status" value="1"/>
</dbReference>
<comment type="caution">
    <text evidence="1">The sequence shown here is derived from an EMBL/GenBank/DDBJ whole genome shotgun (WGS) entry which is preliminary data.</text>
</comment>
<organism evidence="1 2">
    <name type="scientific">Anaerobacillus arseniciselenatis</name>
    <dbReference type="NCBI Taxonomy" id="85682"/>
    <lineage>
        <taxon>Bacteria</taxon>
        <taxon>Bacillati</taxon>
        <taxon>Bacillota</taxon>
        <taxon>Bacilli</taxon>
        <taxon>Bacillales</taxon>
        <taxon>Bacillaceae</taxon>
        <taxon>Anaerobacillus</taxon>
    </lineage>
</organism>
<protein>
    <recommendedName>
        <fullName evidence="3">Lipoprotein</fullName>
    </recommendedName>
</protein>
<accession>A0A1S2LA06</accession>
<sequence length="196" mass="22138">MKRGLIFFIVSYLLFILTACELLNNGGYYPSLEEALNAEINEGTNEVLLDDEEQRMVVYLFKRDENDSGMLTVVTYDKKGGKYKRDIGRGEVAMSLGGDFGEFAPILFQQFIHPETDDKYLNGVVSSKSVKEVNIKFFVPKENGDDNEITRTAQIESNNVFLINIGNLYTDAEKMEVELIGDNGEVVEVVRYGFTN</sequence>
<evidence type="ECO:0000313" key="1">
    <source>
        <dbReference type="EMBL" id="OIJ09154.1"/>
    </source>
</evidence>
<gene>
    <name evidence="1" type="ORF">BKP35_17295</name>
</gene>
<dbReference type="OrthoDB" id="2968218at2"/>
<evidence type="ECO:0000313" key="2">
    <source>
        <dbReference type="Proteomes" id="UP000180098"/>
    </source>
</evidence>
<keyword evidence="2" id="KW-1185">Reference proteome</keyword>
<dbReference type="Proteomes" id="UP000180098">
    <property type="component" value="Unassembled WGS sequence"/>
</dbReference>
<dbReference type="RefSeq" id="WP_071314635.1">
    <property type="nucleotide sequence ID" value="NZ_MLQQ01000047.1"/>
</dbReference>
<proteinExistence type="predicted"/>
<evidence type="ECO:0008006" key="3">
    <source>
        <dbReference type="Google" id="ProtNLM"/>
    </source>
</evidence>
<reference evidence="1 2" key="1">
    <citation type="submission" date="2016-10" db="EMBL/GenBank/DDBJ databases">
        <title>Draft genome sequences of four alkaliphilic bacteria belonging to the Anaerobacillus genus.</title>
        <authorList>
            <person name="Bassil N.M."/>
            <person name="Lloyd J.R."/>
        </authorList>
    </citation>
    <scope>NUCLEOTIDE SEQUENCE [LARGE SCALE GENOMIC DNA]</scope>
    <source>
        <strain evidence="1 2">DSM 15340</strain>
    </source>
</reference>